<keyword evidence="14" id="KW-1185">Reference proteome</keyword>
<evidence type="ECO:0000256" key="10">
    <source>
        <dbReference type="ARBA" id="ARBA00023004"/>
    </source>
</evidence>
<feature type="transmembrane region" description="Helical" evidence="12">
    <location>
        <begin position="272"/>
        <end position="291"/>
    </location>
</feature>
<feature type="transmembrane region" description="Helical" evidence="12">
    <location>
        <begin position="298"/>
        <end position="323"/>
    </location>
</feature>
<evidence type="ECO:0000256" key="8">
    <source>
        <dbReference type="ARBA" id="ARBA00022982"/>
    </source>
</evidence>
<dbReference type="GO" id="GO:0005886">
    <property type="term" value="C:plasma membrane"/>
    <property type="evidence" value="ECO:0007669"/>
    <property type="project" value="UniProtKB-SubCell"/>
</dbReference>
<feature type="transmembrane region" description="Helical" evidence="12">
    <location>
        <begin position="241"/>
        <end position="260"/>
    </location>
</feature>
<keyword evidence="7" id="KW-0479">Metal-binding</keyword>
<feature type="transmembrane region" description="Helical" evidence="12">
    <location>
        <begin position="205"/>
        <end position="229"/>
    </location>
</feature>
<organism evidence="13 14">
    <name type="scientific">Thermosinus carboxydivorans Nor1</name>
    <dbReference type="NCBI Taxonomy" id="401526"/>
    <lineage>
        <taxon>Bacteria</taxon>
        <taxon>Bacillati</taxon>
        <taxon>Bacillota</taxon>
        <taxon>Negativicutes</taxon>
        <taxon>Selenomonadales</taxon>
        <taxon>Sporomusaceae</taxon>
        <taxon>Thermosinus</taxon>
    </lineage>
</organism>
<evidence type="ECO:0000256" key="6">
    <source>
        <dbReference type="ARBA" id="ARBA00022692"/>
    </source>
</evidence>
<evidence type="ECO:0000256" key="12">
    <source>
        <dbReference type="SAM" id="Phobius"/>
    </source>
</evidence>
<keyword evidence="4" id="KW-1003">Cell membrane</keyword>
<dbReference type="Pfam" id="PF02322">
    <property type="entry name" value="Cyt_bd_oxida_II"/>
    <property type="match status" value="1"/>
</dbReference>
<dbReference type="EMBL" id="AAWL01000021">
    <property type="protein sequence ID" value="EAX46791.1"/>
    <property type="molecule type" value="Genomic_DNA"/>
</dbReference>
<dbReference type="PIRSF" id="PIRSF000267">
    <property type="entry name" value="Cyt_oxidse_sub2"/>
    <property type="match status" value="1"/>
</dbReference>
<dbReference type="GO" id="GO:0009055">
    <property type="term" value="F:electron transfer activity"/>
    <property type="evidence" value="ECO:0007669"/>
    <property type="project" value="TreeGrafter"/>
</dbReference>
<proteinExistence type="inferred from homology"/>
<dbReference type="eggNOG" id="COG1294">
    <property type="taxonomic scope" value="Bacteria"/>
</dbReference>
<reference evidence="13 14" key="2">
    <citation type="submission" date="2007-01" db="EMBL/GenBank/DDBJ databases">
        <title>Sequencing of the draft genome and assembly of Thermosinus carboxydivorans Nor1.</title>
        <authorList>
            <consortium name="US DOE Joint Genome Institute (JGI-PGF)"/>
            <person name="Copeland A."/>
            <person name="Lucas S."/>
            <person name="Lapidus A."/>
            <person name="Barry K."/>
            <person name="Glavina del Rio T."/>
            <person name="Dalin E."/>
            <person name="Tice H."/>
            <person name="Bruce D."/>
            <person name="Pitluck S."/>
            <person name="Richardson P."/>
        </authorList>
    </citation>
    <scope>NUCLEOTIDE SEQUENCE [LARGE SCALE GENOMIC DNA]</scope>
    <source>
        <strain evidence="13 14">Nor1</strain>
    </source>
</reference>
<feature type="transmembrane region" description="Helical" evidence="12">
    <location>
        <begin position="161"/>
        <end position="185"/>
    </location>
</feature>
<dbReference type="NCBIfam" id="TIGR00203">
    <property type="entry name" value="cydB"/>
    <property type="match status" value="1"/>
</dbReference>
<evidence type="ECO:0000256" key="4">
    <source>
        <dbReference type="ARBA" id="ARBA00022475"/>
    </source>
</evidence>
<dbReference type="AlphaFoldDB" id="A1HT24"/>
<evidence type="ECO:0000256" key="7">
    <source>
        <dbReference type="ARBA" id="ARBA00022723"/>
    </source>
</evidence>
<name>A1HT24_9FIRM</name>
<dbReference type="PANTHER" id="PTHR43141">
    <property type="entry name" value="CYTOCHROME BD2 SUBUNIT II"/>
    <property type="match status" value="1"/>
</dbReference>
<evidence type="ECO:0000256" key="5">
    <source>
        <dbReference type="ARBA" id="ARBA00022617"/>
    </source>
</evidence>
<evidence type="ECO:0000256" key="1">
    <source>
        <dbReference type="ARBA" id="ARBA00004651"/>
    </source>
</evidence>
<keyword evidence="8" id="KW-0249">Electron transport</keyword>
<keyword evidence="10" id="KW-0408">Iron</keyword>
<evidence type="ECO:0000256" key="9">
    <source>
        <dbReference type="ARBA" id="ARBA00022989"/>
    </source>
</evidence>
<comment type="caution">
    <text evidence="13">The sequence shown here is derived from an EMBL/GenBank/DDBJ whole genome shotgun (WGS) entry which is preliminary data.</text>
</comment>
<gene>
    <name evidence="13" type="ORF">TcarDRAFT_0755</name>
</gene>
<feature type="transmembrane region" description="Helical" evidence="12">
    <location>
        <begin position="129"/>
        <end position="149"/>
    </location>
</feature>
<dbReference type="GO" id="GO:0019646">
    <property type="term" value="P:aerobic electron transport chain"/>
    <property type="evidence" value="ECO:0007669"/>
    <property type="project" value="TreeGrafter"/>
</dbReference>
<accession>A1HT24</accession>
<dbReference type="InterPro" id="IPR003317">
    <property type="entry name" value="Cyt-d_oxidase_su2"/>
</dbReference>
<keyword evidence="11 12" id="KW-0472">Membrane</keyword>
<feature type="transmembrane region" description="Helical" evidence="12">
    <location>
        <begin position="52"/>
        <end position="83"/>
    </location>
</feature>
<dbReference type="GO" id="GO:0046872">
    <property type="term" value="F:metal ion binding"/>
    <property type="evidence" value="ECO:0007669"/>
    <property type="project" value="UniProtKB-KW"/>
</dbReference>
<dbReference type="GO" id="GO:0016682">
    <property type="term" value="F:oxidoreductase activity, acting on diphenols and related substances as donors, oxygen as acceptor"/>
    <property type="evidence" value="ECO:0007669"/>
    <property type="project" value="TreeGrafter"/>
</dbReference>
<dbReference type="GO" id="GO:0070069">
    <property type="term" value="C:cytochrome complex"/>
    <property type="evidence" value="ECO:0007669"/>
    <property type="project" value="TreeGrafter"/>
</dbReference>
<evidence type="ECO:0000313" key="13">
    <source>
        <dbReference type="EMBL" id="EAX46791.1"/>
    </source>
</evidence>
<reference evidence="13 14" key="1">
    <citation type="submission" date="2007-01" db="EMBL/GenBank/DDBJ databases">
        <title>Annotation of the draft genome assembly of Thermosinus carboxydivorans Nor1.</title>
        <authorList>
            <consortium name="US DOE Joint Genome Institute (JGI-ORNL)"/>
            <person name="Larimer F."/>
            <person name="Land M."/>
            <person name="Hauser L."/>
        </authorList>
    </citation>
    <scope>NUCLEOTIDE SEQUENCE [LARGE SCALE GENOMIC DNA]</scope>
    <source>
        <strain evidence="13 14">Nor1</strain>
    </source>
</reference>
<comment type="subcellular location">
    <subcellularLocation>
        <location evidence="1">Cell membrane</location>
        <topology evidence="1">Multi-pass membrane protein</topology>
    </subcellularLocation>
</comment>
<comment type="similarity">
    <text evidence="2">Belongs to the cytochrome ubiquinol oxidase subunit 2 family.</text>
</comment>
<protein>
    <submittedName>
        <fullName evidence="13">Cytochrome d ubiquinol oxidase, subunit II</fullName>
    </submittedName>
</protein>
<sequence>MDYPDRVYGSLRRVGRRCRLSHAQGCRAGPGGPGAGGSAKCDKGGDVMELSILWFILVAVLFAGFFLLEGFDYGVGILLPFLGKSDLERRLVINTIAPVWDGNEVWMITAGGALFAAFPHVYATLFSGFYMALFLMLLALIVRGVAFEFRSKDDSLMWRRVWDFCITCGSAVPALLWGVAVANLIKGVPINAKMLYAGTFFDLLSLYTLVAGVAFLLVFTFHGALFLTLKLEGELMMRARQAALVLGVPTAAACLALAWLSYTNTDLFNSTLASIAFGGAVGAFVLAYLFVRNQKCGWAFGMSSLTILLITAAFFAGLFPRLIVSSLNPAWSLTIYNAASTPYTLKIMTIAALTLVPVVLAYQAWTYWVFRKRVSPQNLEY</sequence>
<evidence type="ECO:0000256" key="3">
    <source>
        <dbReference type="ARBA" id="ARBA00022448"/>
    </source>
</evidence>
<keyword evidence="6 12" id="KW-0812">Transmembrane</keyword>
<feature type="transmembrane region" description="Helical" evidence="12">
    <location>
        <begin position="343"/>
        <end position="365"/>
    </location>
</feature>
<keyword evidence="9 12" id="KW-1133">Transmembrane helix</keyword>
<evidence type="ECO:0000256" key="2">
    <source>
        <dbReference type="ARBA" id="ARBA00007543"/>
    </source>
</evidence>
<evidence type="ECO:0000313" key="14">
    <source>
        <dbReference type="Proteomes" id="UP000005139"/>
    </source>
</evidence>
<evidence type="ECO:0000256" key="11">
    <source>
        <dbReference type="ARBA" id="ARBA00023136"/>
    </source>
</evidence>
<dbReference type="PANTHER" id="PTHR43141:SF5">
    <property type="entry name" value="CYTOCHROME BD-I UBIQUINOL OXIDASE SUBUNIT 2"/>
    <property type="match status" value="1"/>
</dbReference>
<dbReference type="Proteomes" id="UP000005139">
    <property type="component" value="Unassembled WGS sequence"/>
</dbReference>
<keyword evidence="5" id="KW-0349">Heme</keyword>
<keyword evidence="3" id="KW-0813">Transport</keyword>